<feature type="transmembrane region" description="Helical" evidence="5">
    <location>
        <begin position="1008"/>
        <end position="1030"/>
    </location>
</feature>
<dbReference type="SMART" id="SM00409">
    <property type="entry name" value="IG"/>
    <property type="match status" value="3"/>
</dbReference>
<feature type="region of interest" description="Disordered" evidence="4">
    <location>
        <begin position="1098"/>
        <end position="1185"/>
    </location>
</feature>
<dbReference type="InterPro" id="IPR036116">
    <property type="entry name" value="FN3_sf"/>
</dbReference>
<dbReference type="SUPFAM" id="SSF49265">
    <property type="entry name" value="Fibronectin type III"/>
    <property type="match status" value="2"/>
</dbReference>
<dbReference type="InterPro" id="IPR003598">
    <property type="entry name" value="Ig_sub2"/>
</dbReference>
<dbReference type="PANTHER" id="PTHR44170">
    <property type="entry name" value="PROTEIN SIDEKICK"/>
    <property type="match status" value="1"/>
</dbReference>
<dbReference type="PROSITE" id="PS50835">
    <property type="entry name" value="IG_LIKE"/>
    <property type="match status" value="3"/>
</dbReference>
<keyword evidence="5" id="KW-1133">Transmembrane helix</keyword>
<dbReference type="InterPro" id="IPR003961">
    <property type="entry name" value="FN3_dom"/>
</dbReference>
<dbReference type="InterPro" id="IPR013098">
    <property type="entry name" value="Ig_I-set"/>
</dbReference>
<feature type="compositionally biased region" description="Polar residues" evidence="4">
    <location>
        <begin position="1098"/>
        <end position="1121"/>
    </location>
</feature>
<dbReference type="InterPro" id="IPR013783">
    <property type="entry name" value="Ig-like_fold"/>
</dbReference>
<dbReference type="InterPro" id="IPR003599">
    <property type="entry name" value="Ig_sub"/>
</dbReference>
<comment type="caution">
    <text evidence="8">The sequence shown here is derived from an EMBL/GenBank/DDBJ whole genome shotgun (WGS) entry which is preliminary data.</text>
</comment>
<dbReference type="InterPro" id="IPR036179">
    <property type="entry name" value="Ig-like_dom_sf"/>
</dbReference>
<dbReference type="Pfam" id="PF00041">
    <property type="entry name" value="fn3"/>
    <property type="match status" value="4"/>
</dbReference>
<dbReference type="SMART" id="SM00060">
    <property type="entry name" value="FN3"/>
    <property type="match status" value="4"/>
</dbReference>
<evidence type="ECO:0000313" key="8">
    <source>
        <dbReference type="EMBL" id="CAG2197136.1"/>
    </source>
</evidence>
<keyword evidence="3" id="KW-0393">Immunoglobulin domain</keyword>
<dbReference type="EMBL" id="CAJPWZ010000625">
    <property type="protein sequence ID" value="CAG2197136.1"/>
    <property type="molecule type" value="Genomic_DNA"/>
</dbReference>
<feature type="compositionally biased region" description="Polar residues" evidence="4">
    <location>
        <begin position="1143"/>
        <end position="1166"/>
    </location>
</feature>
<keyword evidence="5" id="KW-0812">Transmembrane</keyword>
<feature type="domain" description="Fibronectin type-III" evidence="7">
    <location>
        <begin position="886"/>
        <end position="981"/>
    </location>
</feature>
<feature type="domain" description="Ig-like" evidence="6">
    <location>
        <begin position="401"/>
        <end position="486"/>
    </location>
</feature>
<dbReference type="CDD" id="cd00096">
    <property type="entry name" value="Ig"/>
    <property type="match status" value="2"/>
</dbReference>
<proteinExistence type="predicted"/>
<dbReference type="SUPFAM" id="SSF48726">
    <property type="entry name" value="Immunoglobulin"/>
    <property type="match status" value="4"/>
</dbReference>
<feature type="domain" description="Fibronectin type-III" evidence="7">
    <location>
        <begin position="496"/>
        <end position="586"/>
    </location>
</feature>
<evidence type="ECO:0000313" key="9">
    <source>
        <dbReference type="Proteomes" id="UP000683360"/>
    </source>
</evidence>
<dbReference type="OrthoDB" id="6155648at2759"/>
<evidence type="ECO:0000256" key="3">
    <source>
        <dbReference type="ARBA" id="ARBA00023319"/>
    </source>
</evidence>
<keyword evidence="2" id="KW-1015">Disulfide bond</keyword>
<evidence type="ECO:0000259" key="6">
    <source>
        <dbReference type="PROSITE" id="PS50835"/>
    </source>
</evidence>
<keyword evidence="1" id="KW-0677">Repeat</keyword>
<dbReference type="SMART" id="SM00408">
    <property type="entry name" value="IGc2"/>
    <property type="match status" value="3"/>
</dbReference>
<dbReference type="Gene3D" id="2.60.40.10">
    <property type="entry name" value="Immunoglobulins"/>
    <property type="match status" value="8"/>
</dbReference>
<name>A0A8S3QNK4_MYTED</name>
<dbReference type="InterPro" id="IPR007110">
    <property type="entry name" value="Ig-like_dom"/>
</dbReference>
<keyword evidence="9" id="KW-1185">Reference proteome</keyword>
<protein>
    <submittedName>
        <fullName evidence="8">IGDCC4</fullName>
    </submittedName>
</protein>
<keyword evidence="5" id="KW-0472">Membrane</keyword>
<feature type="domain" description="Ig-like" evidence="6">
    <location>
        <begin position="12"/>
        <end position="110"/>
    </location>
</feature>
<dbReference type="PROSITE" id="PS50853">
    <property type="entry name" value="FN3"/>
    <property type="match status" value="4"/>
</dbReference>
<accession>A0A8S3QNK4</accession>
<dbReference type="GO" id="GO:0098609">
    <property type="term" value="P:cell-cell adhesion"/>
    <property type="evidence" value="ECO:0007669"/>
    <property type="project" value="TreeGrafter"/>
</dbReference>
<feature type="domain" description="Ig-like" evidence="6">
    <location>
        <begin position="323"/>
        <end position="400"/>
    </location>
</feature>
<organism evidence="8 9">
    <name type="scientific">Mytilus edulis</name>
    <name type="common">Blue mussel</name>
    <dbReference type="NCBI Taxonomy" id="6550"/>
    <lineage>
        <taxon>Eukaryota</taxon>
        <taxon>Metazoa</taxon>
        <taxon>Spiralia</taxon>
        <taxon>Lophotrochozoa</taxon>
        <taxon>Mollusca</taxon>
        <taxon>Bivalvia</taxon>
        <taxon>Autobranchia</taxon>
        <taxon>Pteriomorphia</taxon>
        <taxon>Mytilida</taxon>
        <taxon>Mytiloidea</taxon>
        <taxon>Mytilidae</taxon>
        <taxon>Mytilinae</taxon>
        <taxon>Mytilus</taxon>
    </lineage>
</organism>
<evidence type="ECO:0000256" key="5">
    <source>
        <dbReference type="SAM" id="Phobius"/>
    </source>
</evidence>
<sequence>MLFFSGNVELDPGITIHPAPSVVIAQKNSPLLLNCSASSSPDAGPVTITWFKDGQPVVIDRRVQVRENGSLYFTQVKKNRNSKNRNHNGFYECFIKNKYGTVIARQVHLQVARISKSFSIEPADQEVKLGGVARFKCQIDGIPPPLYVWEKNSSPLPHNNRPLGDKCVNLYSNTPCKKRPLFPTPMWVSKGGSAGGGLKVISESDAASTAQYVQVLTGQQCYNIGLIWQHSRVQAGLKVITGRQHSRVQAGLKVITGRQHSRVQAGLKVITGRQQCHVQVGFKVITGRQHSRVKAGLKVITGRQHSRVQAGLKVITDTERRPPKIVAISKEVNATIKHSVTLECLADGNPSPVVNGSITCLVYGNPTLDDNFKEINGRSNLKFIKVGKIDAGTYKCVASSPGFPDAVAETKLNVKARRFRLKCTVGGTPTPKVTWYKNGQKIESLENMQINPDNELLIDSSTSDSGYYQCIAKNDVGVDMAIARLQIILKENAPKPPGNVTVTSVTSTEVCIQWSPSEYPDCCPVLAYTVHYGELKDVTQKAVTLKKNECIHDLKPHTDYKFYIRAYSRNGAGAQSDTVTVKTLESVPDAAPNLRLSSSSPYSIDVEWDPVPPEKCNGVITGYQIFVSNGGHEIMENVSAANQSYTFKELQADTEYKVRVLAGTAVGFPKLLDAQWPWLVHRTPKHNEKPQVKVQIQVSQLNLTCVDVKWNITDNQAVIGYKIYLSKKIQNIDAAQIFEIHDIKRTNYVMCGLESEKFYELMFVVDGSSNALATVEEIFQTVPPNETPLPPPPLQIIARIMSSSEIMVRWKRPGRQYDIKFYTVQFHRRDNSQKIMYARSDALEYELKNLEPYTYYSIRVRSHTTHDHGIFSDPVDVRTLEDVPSPPEKLYIERIDEDKVNLHWEPPTKQNGVITSYVIQYNHQKEDPENLWQSLEKNGTMTKATINGISKEVNYYFKVRACTNKGESHPSRTVELKAWICTFKCEQGGLITTKKDEDDGGILKDQRLGIIIGCSIGLSSIVICIVVVIVRQRHYARMYMTQQGVNGSLGDRNVGHYLSNHNGRSPYHMVDEDSRLPMIQENALSDTKVGERTALIASKSSQQVSDNSHQDSYITHSQSDGNVPMLPHKNSERGYKYEDRKSSGNSNDIDNATSKVLTSSENSQANGAPPGQIAGSHGNHDLEDSGDLISKMLQATTSVTDCSDVCSTLPQRSGSSVTMEISDLLAVDA</sequence>
<dbReference type="PANTHER" id="PTHR44170:SF59">
    <property type="entry name" value="PROTOGENIN-LIKE"/>
    <property type="match status" value="1"/>
</dbReference>
<dbReference type="CDD" id="cd00063">
    <property type="entry name" value="FN3"/>
    <property type="match status" value="4"/>
</dbReference>
<dbReference type="FunFam" id="2.60.40.10:FF:000032">
    <property type="entry name" value="palladin isoform X1"/>
    <property type="match status" value="1"/>
</dbReference>
<gene>
    <name evidence="8" type="ORF">MEDL_11979</name>
</gene>
<evidence type="ECO:0000256" key="2">
    <source>
        <dbReference type="ARBA" id="ARBA00023157"/>
    </source>
</evidence>
<evidence type="ECO:0000259" key="7">
    <source>
        <dbReference type="PROSITE" id="PS50853"/>
    </source>
</evidence>
<feature type="domain" description="Fibronectin type-III" evidence="7">
    <location>
        <begin position="790"/>
        <end position="882"/>
    </location>
</feature>
<evidence type="ECO:0000256" key="4">
    <source>
        <dbReference type="SAM" id="MobiDB-lite"/>
    </source>
</evidence>
<dbReference type="AlphaFoldDB" id="A0A8S3QNK4"/>
<evidence type="ECO:0000256" key="1">
    <source>
        <dbReference type="ARBA" id="ARBA00022737"/>
    </source>
</evidence>
<dbReference type="Proteomes" id="UP000683360">
    <property type="component" value="Unassembled WGS sequence"/>
</dbReference>
<dbReference type="Pfam" id="PF13927">
    <property type="entry name" value="Ig_3"/>
    <property type="match status" value="2"/>
</dbReference>
<feature type="compositionally biased region" description="Basic and acidic residues" evidence="4">
    <location>
        <begin position="1129"/>
        <end position="1142"/>
    </location>
</feature>
<reference evidence="8" key="1">
    <citation type="submission" date="2021-03" db="EMBL/GenBank/DDBJ databases">
        <authorList>
            <person name="Bekaert M."/>
        </authorList>
    </citation>
    <scope>NUCLEOTIDE SEQUENCE</scope>
</reference>
<dbReference type="Pfam" id="PF07679">
    <property type="entry name" value="I-set"/>
    <property type="match status" value="2"/>
</dbReference>
<feature type="domain" description="Fibronectin type-III" evidence="7">
    <location>
        <begin position="590"/>
        <end position="686"/>
    </location>
</feature>